<accession>A0A838XTF0</accession>
<evidence type="ECO:0000256" key="1">
    <source>
        <dbReference type="ARBA" id="ARBA00001933"/>
    </source>
</evidence>
<dbReference type="SUPFAM" id="SSF53383">
    <property type="entry name" value="PLP-dependent transferases"/>
    <property type="match status" value="1"/>
</dbReference>
<dbReference type="InterPro" id="IPR005814">
    <property type="entry name" value="Aminotrans_3"/>
</dbReference>
<dbReference type="InterPro" id="IPR015421">
    <property type="entry name" value="PyrdxlP-dep_Trfase_major"/>
</dbReference>
<dbReference type="EMBL" id="JACEON010000022">
    <property type="protein sequence ID" value="MBA4613682.1"/>
    <property type="molecule type" value="Genomic_DNA"/>
</dbReference>
<dbReference type="PROSITE" id="PS00600">
    <property type="entry name" value="AA_TRANSFER_CLASS_3"/>
    <property type="match status" value="1"/>
</dbReference>
<dbReference type="RefSeq" id="WP_181761881.1">
    <property type="nucleotide sequence ID" value="NZ_BMCR01000001.1"/>
</dbReference>
<comment type="caution">
    <text evidence="7">The sequence shown here is derived from an EMBL/GenBank/DDBJ whole genome shotgun (WGS) entry which is preliminary data.</text>
</comment>
<evidence type="ECO:0000256" key="4">
    <source>
        <dbReference type="ARBA" id="ARBA00022679"/>
    </source>
</evidence>
<dbReference type="Gene3D" id="3.90.1150.10">
    <property type="entry name" value="Aspartate Aminotransferase, domain 1"/>
    <property type="match status" value="1"/>
</dbReference>
<dbReference type="GO" id="GO:0005829">
    <property type="term" value="C:cytosol"/>
    <property type="evidence" value="ECO:0007669"/>
    <property type="project" value="TreeGrafter"/>
</dbReference>
<evidence type="ECO:0000256" key="5">
    <source>
        <dbReference type="ARBA" id="ARBA00022898"/>
    </source>
</evidence>
<organism evidence="7 8">
    <name type="scientific">Stappia taiwanensis</name>
    <dbReference type="NCBI Taxonomy" id="992267"/>
    <lineage>
        <taxon>Bacteria</taxon>
        <taxon>Pseudomonadati</taxon>
        <taxon>Pseudomonadota</taxon>
        <taxon>Alphaproteobacteria</taxon>
        <taxon>Hyphomicrobiales</taxon>
        <taxon>Stappiaceae</taxon>
        <taxon>Stappia</taxon>
    </lineage>
</organism>
<dbReference type="Gene3D" id="3.40.640.10">
    <property type="entry name" value="Type I PLP-dependent aspartate aminotransferase-like (Major domain)"/>
    <property type="match status" value="1"/>
</dbReference>
<keyword evidence="8" id="KW-1185">Reference proteome</keyword>
<keyword evidence="4 7" id="KW-0808">Transferase</keyword>
<dbReference type="AlphaFoldDB" id="A0A838XTF0"/>
<protein>
    <submittedName>
        <fullName evidence="7">Aspartate aminotransferase family protein</fullName>
    </submittedName>
</protein>
<dbReference type="Proteomes" id="UP000559404">
    <property type="component" value="Unassembled WGS sequence"/>
</dbReference>
<evidence type="ECO:0000313" key="7">
    <source>
        <dbReference type="EMBL" id="MBA4613682.1"/>
    </source>
</evidence>
<dbReference type="InterPro" id="IPR015422">
    <property type="entry name" value="PyrdxlP-dep_Trfase_small"/>
</dbReference>
<dbReference type="NCBIfam" id="NF005685">
    <property type="entry name" value="PRK07483.1"/>
    <property type="match status" value="1"/>
</dbReference>
<keyword evidence="3 7" id="KW-0032">Aminotransferase</keyword>
<keyword evidence="5 6" id="KW-0663">Pyridoxal phosphate</keyword>
<comment type="cofactor">
    <cofactor evidence="1">
        <name>pyridoxal 5'-phosphate</name>
        <dbReference type="ChEBI" id="CHEBI:597326"/>
    </cofactor>
</comment>
<reference evidence="7 8" key="2">
    <citation type="submission" date="2020-08" db="EMBL/GenBank/DDBJ databases">
        <title>Stappia taiwanensis sp. nov., isolated from a coastal thermal spring.</title>
        <authorList>
            <person name="Kampfer P."/>
        </authorList>
    </citation>
    <scope>NUCLEOTIDE SEQUENCE [LARGE SCALE GENOMIC DNA]</scope>
    <source>
        <strain evidence="7 8">DSM 23284</strain>
    </source>
</reference>
<dbReference type="InterPro" id="IPR049704">
    <property type="entry name" value="Aminotrans_3_PPA_site"/>
</dbReference>
<dbReference type="CDD" id="cd00610">
    <property type="entry name" value="OAT_like"/>
    <property type="match status" value="1"/>
</dbReference>
<comment type="similarity">
    <text evidence="2 6">Belongs to the class-III pyridoxal-phosphate-dependent aminotransferase family.</text>
</comment>
<evidence type="ECO:0000256" key="6">
    <source>
        <dbReference type="RuleBase" id="RU003560"/>
    </source>
</evidence>
<evidence type="ECO:0000256" key="3">
    <source>
        <dbReference type="ARBA" id="ARBA00022576"/>
    </source>
</evidence>
<proteinExistence type="inferred from homology"/>
<reference evidence="7 8" key="1">
    <citation type="submission" date="2020-07" db="EMBL/GenBank/DDBJ databases">
        <authorList>
            <person name="Li M."/>
        </authorList>
    </citation>
    <scope>NUCLEOTIDE SEQUENCE [LARGE SCALE GENOMIC DNA]</scope>
    <source>
        <strain evidence="7 8">DSM 23284</strain>
    </source>
</reference>
<dbReference type="PANTHER" id="PTHR43094">
    <property type="entry name" value="AMINOTRANSFERASE"/>
    <property type="match status" value="1"/>
</dbReference>
<gene>
    <name evidence="7" type="ORF">H1W37_18645</name>
</gene>
<dbReference type="Pfam" id="PF00202">
    <property type="entry name" value="Aminotran_3"/>
    <property type="match status" value="1"/>
</dbReference>
<dbReference type="InterPro" id="IPR015424">
    <property type="entry name" value="PyrdxlP-dep_Trfase"/>
</dbReference>
<dbReference type="GO" id="GO:0008483">
    <property type="term" value="F:transaminase activity"/>
    <property type="evidence" value="ECO:0007669"/>
    <property type="project" value="UniProtKB-KW"/>
</dbReference>
<name>A0A838XTF0_9HYPH</name>
<dbReference type="PANTHER" id="PTHR43094:SF1">
    <property type="entry name" value="AMINOTRANSFERASE CLASS-III"/>
    <property type="match status" value="1"/>
</dbReference>
<evidence type="ECO:0000256" key="2">
    <source>
        <dbReference type="ARBA" id="ARBA00008954"/>
    </source>
</evidence>
<dbReference type="GO" id="GO:0030170">
    <property type="term" value="F:pyridoxal phosphate binding"/>
    <property type="evidence" value="ECO:0007669"/>
    <property type="project" value="InterPro"/>
</dbReference>
<sequence length="442" mass="47219">MSYVFHRTALGGLPVAASGQGAEIIDTEGRRYIDACGGAAVSCLGHGEPRVLEAIQRQLSTLDYAHSSFFTTEGAEELAEHLCAATPLPLEKVYYVCSGSEAVETAVKMARQYHVERGEPQRRVLISRHQSYHGNTLGALSFGGNPGRQKPYAPLLLEQRKIEPCFDYRYRQAEETPEEYGQRAANLLEAEILAAGPDTVMAFLAETVVGATSGAVEAAPGYFRRIREICDKYGVLLILDEVMCGAGRTGRFLACEEEGVAPDLVTLAKGLGGGFQPVAAVMCTSAIHETFAKGSGSFVHGHTYSAHPVACAAALAVQKVIRDDRLMDNVTARGADLAARLGARFGNHAHVGDIRGRGLLQAIELVEDRAGKTPFDPSLRIGARIKREAMDLGLLVYPGAGTVDGTCGDHILLAPPYNIDAQMVGEIVDRLGDAVDRAIAAL</sequence>
<dbReference type="FunFam" id="3.40.640.10:FF:000014">
    <property type="entry name" value="Adenosylmethionine-8-amino-7-oxononanoate aminotransferase, probable"/>
    <property type="match status" value="1"/>
</dbReference>
<evidence type="ECO:0000313" key="8">
    <source>
        <dbReference type="Proteomes" id="UP000559404"/>
    </source>
</evidence>